<reference evidence="1" key="1">
    <citation type="submission" date="2020-08" db="EMBL/GenBank/DDBJ databases">
        <title>Genome public.</title>
        <authorList>
            <person name="Liu C."/>
            <person name="Sun Q."/>
        </authorList>
    </citation>
    <scope>NUCLEOTIDE SEQUENCE</scope>
    <source>
        <strain evidence="1">NSJ-63</strain>
    </source>
</reference>
<sequence>MKDLEKYRDGKYITIEIWDFWKASGELPMLLQTAQLLDMRIQVVYHAENAQSEFAKIAALENALRQTERPFEMTVLFKNQEENINRRLLRDGYTCY</sequence>
<keyword evidence="2" id="KW-1185">Reference proteome</keyword>
<evidence type="ECO:0000313" key="1">
    <source>
        <dbReference type="EMBL" id="MBC8537755.1"/>
    </source>
</evidence>
<accession>A0A926HW88</accession>
<proteinExistence type="predicted"/>
<dbReference type="RefSeq" id="WP_249279619.1">
    <property type="nucleotide sequence ID" value="NZ_JACRSS010000001.1"/>
</dbReference>
<name>A0A926HW88_9FIRM</name>
<dbReference type="EMBL" id="JACRSS010000001">
    <property type="protein sequence ID" value="MBC8537755.1"/>
    <property type="molecule type" value="Genomic_DNA"/>
</dbReference>
<dbReference type="Proteomes" id="UP000617951">
    <property type="component" value="Unassembled WGS sequence"/>
</dbReference>
<organism evidence="1 2">
    <name type="scientific">Guopingia tenuis</name>
    <dbReference type="NCBI Taxonomy" id="2763656"/>
    <lineage>
        <taxon>Bacteria</taxon>
        <taxon>Bacillati</taxon>
        <taxon>Bacillota</taxon>
        <taxon>Clostridia</taxon>
        <taxon>Christensenellales</taxon>
        <taxon>Christensenellaceae</taxon>
        <taxon>Guopingia</taxon>
    </lineage>
</organism>
<dbReference type="AlphaFoldDB" id="A0A926HW88"/>
<gene>
    <name evidence="1" type="ORF">H8693_02260</name>
</gene>
<comment type="caution">
    <text evidence="1">The sequence shown here is derived from an EMBL/GenBank/DDBJ whole genome shotgun (WGS) entry which is preliminary data.</text>
</comment>
<protein>
    <submittedName>
        <fullName evidence="1">Uncharacterized protein</fullName>
    </submittedName>
</protein>
<evidence type="ECO:0000313" key="2">
    <source>
        <dbReference type="Proteomes" id="UP000617951"/>
    </source>
</evidence>